<reference evidence="1" key="1">
    <citation type="submission" date="2021-03" db="EMBL/GenBank/DDBJ databases">
        <title>Draft genome sequence of rust myrtle Austropuccinia psidii MF-1, a brazilian biotype.</title>
        <authorList>
            <person name="Quecine M.C."/>
            <person name="Pachon D.M.R."/>
            <person name="Bonatelli M.L."/>
            <person name="Correr F.H."/>
            <person name="Franceschini L.M."/>
            <person name="Leite T.F."/>
            <person name="Margarido G.R.A."/>
            <person name="Almeida C.A."/>
            <person name="Ferrarezi J.A."/>
            <person name="Labate C.A."/>
        </authorList>
    </citation>
    <scope>NUCLEOTIDE SEQUENCE</scope>
    <source>
        <strain evidence="1">MF-1</strain>
    </source>
</reference>
<name>A0A9Q3KJ10_9BASI</name>
<proteinExistence type="predicted"/>
<gene>
    <name evidence="1" type="ORF">O181_121472</name>
</gene>
<dbReference type="EMBL" id="AVOT02110782">
    <property type="protein sequence ID" value="MBW0581757.1"/>
    <property type="molecule type" value="Genomic_DNA"/>
</dbReference>
<comment type="caution">
    <text evidence="1">The sequence shown here is derived from an EMBL/GenBank/DDBJ whole genome shotgun (WGS) entry which is preliminary data.</text>
</comment>
<dbReference type="OrthoDB" id="3644300at2759"/>
<sequence length="76" mass="8569">MASKIVPTISREDRIPGRAVLKCHKFGSTSHLANTCTKKIEINEVQIIEEAQCTEDKEESDLVSQGLFEVKRAWHS</sequence>
<organism evidence="1 2">
    <name type="scientific">Austropuccinia psidii MF-1</name>
    <dbReference type="NCBI Taxonomy" id="1389203"/>
    <lineage>
        <taxon>Eukaryota</taxon>
        <taxon>Fungi</taxon>
        <taxon>Dikarya</taxon>
        <taxon>Basidiomycota</taxon>
        <taxon>Pucciniomycotina</taxon>
        <taxon>Pucciniomycetes</taxon>
        <taxon>Pucciniales</taxon>
        <taxon>Sphaerophragmiaceae</taxon>
        <taxon>Austropuccinia</taxon>
    </lineage>
</organism>
<dbReference type="AlphaFoldDB" id="A0A9Q3KJ10"/>
<dbReference type="Proteomes" id="UP000765509">
    <property type="component" value="Unassembled WGS sequence"/>
</dbReference>
<evidence type="ECO:0000313" key="1">
    <source>
        <dbReference type="EMBL" id="MBW0581757.1"/>
    </source>
</evidence>
<evidence type="ECO:0000313" key="2">
    <source>
        <dbReference type="Proteomes" id="UP000765509"/>
    </source>
</evidence>
<feature type="non-terminal residue" evidence="1">
    <location>
        <position position="76"/>
    </location>
</feature>
<protein>
    <submittedName>
        <fullName evidence="1">Uncharacterized protein</fullName>
    </submittedName>
</protein>
<accession>A0A9Q3KJ10</accession>
<keyword evidence="2" id="KW-1185">Reference proteome</keyword>